<organism evidence="1 2">
    <name type="scientific">Wolfiporia cocos (strain MD-104)</name>
    <name type="common">Brown rot fungus</name>
    <dbReference type="NCBI Taxonomy" id="742152"/>
    <lineage>
        <taxon>Eukaryota</taxon>
        <taxon>Fungi</taxon>
        <taxon>Dikarya</taxon>
        <taxon>Basidiomycota</taxon>
        <taxon>Agaricomycotina</taxon>
        <taxon>Agaricomycetes</taxon>
        <taxon>Polyporales</taxon>
        <taxon>Phaeolaceae</taxon>
        <taxon>Wolfiporia</taxon>
    </lineage>
</organism>
<dbReference type="EMBL" id="KB468113">
    <property type="protein sequence ID" value="PCH40994.1"/>
    <property type="molecule type" value="Genomic_DNA"/>
</dbReference>
<proteinExistence type="predicted"/>
<dbReference type="AlphaFoldDB" id="A0A2H3JW91"/>
<dbReference type="Proteomes" id="UP000218811">
    <property type="component" value="Unassembled WGS sequence"/>
</dbReference>
<sequence length="261" mass="28863">MARYLILGLQVARHLLKLAFSNRRSKWYIGQTIHEDEDVQTLSGPLSEMTNLISDCQNPETCIAGLPEQLVQYPFEDGVSKDIVMKNDDADGHSIDTPPDSTLMDELSCSADVPEDEVSTHIPLEHTPANISCLPDDVSDDDLSNYTPLEPSIIGDLCRRMAALSLEHDEDMDHLAELMMRLKLDDDDTMMEEPSAYDLDSTLVDCRDVTQKAAPPTKAERSSLFLTVDLGLCAADQPTEDMLVKDSDSLISHTPLLVSEA</sequence>
<name>A0A2H3JW91_WOLCO</name>
<evidence type="ECO:0000313" key="2">
    <source>
        <dbReference type="Proteomes" id="UP000218811"/>
    </source>
</evidence>
<accession>A0A2H3JW91</accession>
<evidence type="ECO:0000313" key="1">
    <source>
        <dbReference type="EMBL" id="PCH40994.1"/>
    </source>
</evidence>
<reference evidence="1 2" key="1">
    <citation type="journal article" date="2012" name="Science">
        <title>The Paleozoic origin of enzymatic lignin decomposition reconstructed from 31 fungal genomes.</title>
        <authorList>
            <person name="Floudas D."/>
            <person name="Binder M."/>
            <person name="Riley R."/>
            <person name="Barry K."/>
            <person name="Blanchette R.A."/>
            <person name="Henrissat B."/>
            <person name="Martinez A.T."/>
            <person name="Otillar R."/>
            <person name="Spatafora J.W."/>
            <person name="Yadav J.S."/>
            <person name="Aerts A."/>
            <person name="Benoit I."/>
            <person name="Boyd A."/>
            <person name="Carlson A."/>
            <person name="Copeland A."/>
            <person name="Coutinho P.M."/>
            <person name="de Vries R.P."/>
            <person name="Ferreira P."/>
            <person name="Findley K."/>
            <person name="Foster B."/>
            <person name="Gaskell J."/>
            <person name="Glotzer D."/>
            <person name="Gorecki P."/>
            <person name="Heitman J."/>
            <person name="Hesse C."/>
            <person name="Hori C."/>
            <person name="Igarashi K."/>
            <person name="Jurgens J.A."/>
            <person name="Kallen N."/>
            <person name="Kersten P."/>
            <person name="Kohler A."/>
            <person name="Kuees U."/>
            <person name="Kumar T.K.A."/>
            <person name="Kuo A."/>
            <person name="LaButti K."/>
            <person name="Larrondo L.F."/>
            <person name="Lindquist E."/>
            <person name="Ling A."/>
            <person name="Lombard V."/>
            <person name="Lucas S."/>
            <person name="Lundell T."/>
            <person name="Martin R."/>
            <person name="McLaughlin D.J."/>
            <person name="Morgenstern I."/>
            <person name="Morin E."/>
            <person name="Murat C."/>
            <person name="Nagy L.G."/>
            <person name="Nolan M."/>
            <person name="Ohm R.A."/>
            <person name="Patyshakuliyeva A."/>
            <person name="Rokas A."/>
            <person name="Ruiz-Duenas F.J."/>
            <person name="Sabat G."/>
            <person name="Salamov A."/>
            <person name="Samejima M."/>
            <person name="Schmutz J."/>
            <person name="Slot J.C."/>
            <person name="St John F."/>
            <person name="Stenlid J."/>
            <person name="Sun H."/>
            <person name="Sun S."/>
            <person name="Syed K."/>
            <person name="Tsang A."/>
            <person name="Wiebenga A."/>
            <person name="Young D."/>
            <person name="Pisabarro A."/>
            <person name="Eastwood D.C."/>
            <person name="Martin F."/>
            <person name="Cullen D."/>
            <person name="Grigoriev I.V."/>
            <person name="Hibbett D.S."/>
        </authorList>
    </citation>
    <scope>NUCLEOTIDE SEQUENCE [LARGE SCALE GENOMIC DNA]</scope>
    <source>
        <strain evidence="1 2">MD-104</strain>
    </source>
</reference>
<protein>
    <submittedName>
        <fullName evidence="1">Uncharacterized protein</fullName>
    </submittedName>
</protein>
<keyword evidence="2" id="KW-1185">Reference proteome</keyword>
<gene>
    <name evidence="1" type="ORF">WOLCODRAFT_162723</name>
</gene>